<feature type="binding site" evidence="2">
    <location>
        <begin position="543"/>
        <end position="544"/>
    </location>
    <ligand>
        <name>FAD</name>
        <dbReference type="ChEBI" id="CHEBI:57692"/>
    </ligand>
</feature>
<dbReference type="Gene3D" id="3.50.50.60">
    <property type="entry name" value="FAD/NAD(P)-binding domain"/>
    <property type="match status" value="1"/>
</dbReference>
<dbReference type="InterPro" id="IPR000172">
    <property type="entry name" value="GMC_OxRdtase_N"/>
</dbReference>
<dbReference type="AlphaFoldDB" id="A0AA40BZE7"/>
<dbReference type="EMBL" id="JAULSU010000004">
    <property type="protein sequence ID" value="KAK0619686.1"/>
    <property type="molecule type" value="Genomic_DNA"/>
</dbReference>
<dbReference type="PROSITE" id="PS00624">
    <property type="entry name" value="GMC_OXRED_2"/>
    <property type="match status" value="1"/>
</dbReference>
<protein>
    <submittedName>
        <fullName evidence="4">GMC oxidoreductase</fullName>
    </submittedName>
</protein>
<dbReference type="Gene3D" id="3.30.560.10">
    <property type="entry name" value="Glucose Oxidase, domain 3"/>
    <property type="match status" value="1"/>
</dbReference>
<comment type="caution">
    <text evidence="4">The sequence shown here is derived from an EMBL/GenBank/DDBJ whole genome shotgun (WGS) entry which is preliminary data.</text>
</comment>
<evidence type="ECO:0000313" key="4">
    <source>
        <dbReference type="EMBL" id="KAK0619686.1"/>
    </source>
</evidence>
<feature type="domain" description="Glucose-methanol-choline oxidoreductase N-terminal" evidence="3">
    <location>
        <begin position="282"/>
        <end position="296"/>
    </location>
</feature>
<dbReference type="Pfam" id="PF00732">
    <property type="entry name" value="GMC_oxred_N"/>
    <property type="match status" value="1"/>
</dbReference>
<dbReference type="GO" id="GO:0050660">
    <property type="term" value="F:flavin adenine dinucleotide binding"/>
    <property type="evidence" value="ECO:0007669"/>
    <property type="project" value="InterPro"/>
</dbReference>
<evidence type="ECO:0000256" key="1">
    <source>
        <dbReference type="ARBA" id="ARBA00010790"/>
    </source>
</evidence>
<sequence length="618" mass="67524">MPLYNTLPDDLHEVDLVIAGGGSAGCIVAGRLAAADPSLHILLVEGGRNNYNDPNVVHAALTALNLAPERKMAIFYKTVKEEQLAGREMIVPAGGILGGGSSINAALYTRAQRSDYDAWDMPGWSAEELWPFLKKLETYHGGGKPEHHGFDGPVHISDGDYRSHDLMNDLLDAAASVGYPEIKDLQDLESNNGFSRWLRTVSLEGRRQDSAHGFIHPLLQGGKHPNLHVLVEHQVLRVLFDDEKRATGVELAVNPIHRDTPSGNEGPKQVVRARRMVVLSAGACGSPPILERSGIGSSEVLARAGIPQVVDVLGVGHAYQDHNLLMTVYKSSLDRDKTLDIFLSGQLTVEQALTDGNKMLGWNGTDVASKIRPKDEDIASMGPEFQAAWDRDFKNNPNKPLMFTGMFGGSFGALEPYGPDAYISVADYTMYPYSRGHLHVTGPNAVDPLDFRLNFFTDEGNIDIQQLMWGYKNSREIMRRSKFYRGEFAPTHPVFPPGSKAGIVELSAPLFNGDRSVVKNLEYSVADDKAIEEFLRRWVQTTWHSLGTNKMAPREKMGVVDQDLSVYGVKGLKVVDLSIAPGNVGGNTNNTAMVIGEKGADIIAKELGIHLPSSGAWT</sequence>
<dbReference type="GO" id="GO:0016614">
    <property type="term" value="F:oxidoreductase activity, acting on CH-OH group of donors"/>
    <property type="evidence" value="ECO:0007669"/>
    <property type="project" value="InterPro"/>
</dbReference>
<gene>
    <name evidence="4" type="ORF">B0T14DRAFT_429322</name>
</gene>
<dbReference type="PANTHER" id="PTHR11552:SF78">
    <property type="entry name" value="GLUCOSE-METHANOL-CHOLINE OXIDOREDUCTASE N-TERMINAL DOMAIN-CONTAINING PROTEIN"/>
    <property type="match status" value="1"/>
</dbReference>
<dbReference type="SUPFAM" id="SSF54373">
    <property type="entry name" value="FAD-linked reductases, C-terminal domain"/>
    <property type="match status" value="1"/>
</dbReference>
<dbReference type="InterPro" id="IPR012132">
    <property type="entry name" value="GMC_OxRdtase"/>
</dbReference>
<name>A0AA40BZE7_9PEZI</name>
<keyword evidence="5" id="KW-1185">Reference proteome</keyword>
<dbReference type="PIRSF" id="PIRSF000137">
    <property type="entry name" value="Alcohol_oxidase"/>
    <property type="match status" value="1"/>
</dbReference>
<organism evidence="4 5">
    <name type="scientific">Immersiella caudata</name>
    <dbReference type="NCBI Taxonomy" id="314043"/>
    <lineage>
        <taxon>Eukaryota</taxon>
        <taxon>Fungi</taxon>
        <taxon>Dikarya</taxon>
        <taxon>Ascomycota</taxon>
        <taxon>Pezizomycotina</taxon>
        <taxon>Sordariomycetes</taxon>
        <taxon>Sordariomycetidae</taxon>
        <taxon>Sordariales</taxon>
        <taxon>Lasiosphaeriaceae</taxon>
        <taxon>Immersiella</taxon>
    </lineage>
</organism>
<dbReference type="Proteomes" id="UP001175000">
    <property type="component" value="Unassembled WGS sequence"/>
</dbReference>
<evidence type="ECO:0000259" key="3">
    <source>
        <dbReference type="PROSITE" id="PS00624"/>
    </source>
</evidence>
<comment type="cofactor">
    <cofactor evidence="2">
        <name>FAD</name>
        <dbReference type="ChEBI" id="CHEBI:57692"/>
    </cofactor>
</comment>
<accession>A0AA40BZE7</accession>
<dbReference type="PANTHER" id="PTHR11552">
    <property type="entry name" value="GLUCOSE-METHANOL-CHOLINE GMC OXIDOREDUCTASE"/>
    <property type="match status" value="1"/>
</dbReference>
<feature type="binding site" evidence="2">
    <location>
        <position position="235"/>
    </location>
    <ligand>
        <name>FAD</name>
        <dbReference type="ChEBI" id="CHEBI:57692"/>
    </ligand>
</feature>
<dbReference type="SUPFAM" id="SSF51905">
    <property type="entry name" value="FAD/NAD(P)-binding domain"/>
    <property type="match status" value="1"/>
</dbReference>
<reference evidence="4" key="1">
    <citation type="submission" date="2023-06" db="EMBL/GenBank/DDBJ databases">
        <title>Genome-scale phylogeny and comparative genomics of the fungal order Sordariales.</title>
        <authorList>
            <consortium name="Lawrence Berkeley National Laboratory"/>
            <person name="Hensen N."/>
            <person name="Bonometti L."/>
            <person name="Westerberg I."/>
            <person name="Brannstrom I.O."/>
            <person name="Guillou S."/>
            <person name="Cros-Aarteil S."/>
            <person name="Calhoun S."/>
            <person name="Haridas S."/>
            <person name="Kuo A."/>
            <person name="Mondo S."/>
            <person name="Pangilinan J."/>
            <person name="Riley R."/>
            <person name="Labutti K."/>
            <person name="Andreopoulos B."/>
            <person name="Lipzen A."/>
            <person name="Chen C."/>
            <person name="Yanf M."/>
            <person name="Daum C."/>
            <person name="Ng V."/>
            <person name="Clum A."/>
            <person name="Steindorff A."/>
            <person name="Ohm R."/>
            <person name="Martin F."/>
            <person name="Silar P."/>
            <person name="Natvig D."/>
            <person name="Lalanne C."/>
            <person name="Gautier V."/>
            <person name="Ament-Velasquez S.L."/>
            <person name="Kruys A."/>
            <person name="Hutchinson M.I."/>
            <person name="Powell A.J."/>
            <person name="Barry K."/>
            <person name="Miller A.N."/>
            <person name="Grigoriev I.V."/>
            <person name="Debuchy R."/>
            <person name="Gladieux P."/>
            <person name="Thoren M.H."/>
            <person name="Johannesson H."/>
        </authorList>
    </citation>
    <scope>NUCLEOTIDE SEQUENCE</scope>
    <source>
        <strain evidence="4">CBS 606.72</strain>
    </source>
</reference>
<evidence type="ECO:0000256" key="2">
    <source>
        <dbReference type="PIRSR" id="PIRSR000137-2"/>
    </source>
</evidence>
<comment type="similarity">
    <text evidence="1">Belongs to the GMC oxidoreductase family.</text>
</comment>
<dbReference type="Pfam" id="PF05199">
    <property type="entry name" value="GMC_oxred_C"/>
    <property type="match status" value="1"/>
</dbReference>
<proteinExistence type="inferred from homology"/>
<keyword evidence="2" id="KW-0285">Flavoprotein</keyword>
<keyword evidence="2" id="KW-0274">FAD</keyword>
<dbReference type="InterPro" id="IPR007867">
    <property type="entry name" value="GMC_OxRtase_C"/>
</dbReference>
<dbReference type="InterPro" id="IPR036188">
    <property type="entry name" value="FAD/NAD-bd_sf"/>
</dbReference>
<evidence type="ECO:0000313" key="5">
    <source>
        <dbReference type="Proteomes" id="UP001175000"/>
    </source>
</evidence>